<dbReference type="EMBL" id="AP025523">
    <property type="protein sequence ID" value="BDE05273.1"/>
    <property type="molecule type" value="Genomic_DNA"/>
</dbReference>
<gene>
    <name evidence="2" type="ORF">WPS_05490</name>
</gene>
<dbReference type="AlphaFoldDB" id="A0AAN1XW16"/>
<dbReference type="RefSeq" id="WP_317996327.1">
    <property type="nucleotide sequence ID" value="NZ_AP025523.1"/>
</dbReference>
<evidence type="ECO:0000313" key="3">
    <source>
        <dbReference type="Proteomes" id="UP001317532"/>
    </source>
</evidence>
<keyword evidence="3" id="KW-1185">Reference proteome</keyword>
<feature type="domain" description="DUF5679" evidence="1">
    <location>
        <begin position="6"/>
        <end position="45"/>
    </location>
</feature>
<organism evidence="2 3">
    <name type="scientific">Vulcanimicrobium alpinum</name>
    <dbReference type="NCBI Taxonomy" id="3016050"/>
    <lineage>
        <taxon>Bacteria</taxon>
        <taxon>Bacillati</taxon>
        <taxon>Vulcanimicrobiota</taxon>
        <taxon>Vulcanimicrobiia</taxon>
        <taxon>Vulcanimicrobiales</taxon>
        <taxon>Vulcanimicrobiaceae</taxon>
        <taxon>Vulcanimicrobium</taxon>
    </lineage>
</organism>
<proteinExistence type="predicted"/>
<dbReference type="InterPro" id="IPR044044">
    <property type="entry name" value="DUF5679"/>
</dbReference>
<dbReference type="Proteomes" id="UP001317532">
    <property type="component" value="Chromosome"/>
</dbReference>
<accession>A0AAN1XW16</accession>
<name>A0AAN1XW16_UNVUL</name>
<protein>
    <recommendedName>
        <fullName evidence="1">DUF5679 domain-containing protein</fullName>
    </recommendedName>
</protein>
<evidence type="ECO:0000313" key="2">
    <source>
        <dbReference type="EMBL" id="BDE05273.1"/>
    </source>
</evidence>
<dbReference type="Pfam" id="PF18930">
    <property type="entry name" value="DUF5679"/>
    <property type="match status" value="1"/>
</dbReference>
<sequence>MAAEAYCVKCKTKREIKDAQQIQMKNGRPATEGKCPVCGTKMFKIGAAS</sequence>
<reference evidence="2 3" key="1">
    <citation type="journal article" date="2022" name="ISME Commun">
        <title>Vulcanimicrobium alpinus gen. nov. sp. nov., the first cultivated representative of the candidate phylum 'Eremiobacterota', is a metabolically versatile aerobic anoxygenic phototroph.</title>
        <authorList>
            <person name="Yabe S."/>
            <person name="Muto K."/>
            <person name="Abe K."/>
            <person name="Yokota A."/>
            <person name="Staudigel H."/>
            <person name="Tebo B.M."/>
        </authorList>
    </citation>
    <scope>NUCLEOTIDE SEQUENCE [LARGE SCALE GENOMIC DNA]</scope>
    <source>
        <strain evidence="2 3">WC8-2</strain>
    </source>
</reference>
<evidence type="ECO:0000259" key="1">
    <source>
        <dbReference type="Pfam" id="PF18930"/>
    </source>
</evidence>
<dbReference type="KEGG" id="vab:WPS_05490"/>